<gene>
    <name evidence="1" type="ORF">GCM10009425_38270</name>
</gene>
<dbReference type="RefSeq" id="WP_188867727.1">
    <property type="nucleotide sequence ID" value="NZ_BMNW01000009.1"/>
</dbReference>
<accession>A0ABQ2H0T6</accession>
<evidence type="ECO:0000313" key="1">
    <source>
        <dbReference type="EMBL" id="GGM23740.1"/>
    </source>
</evidence>
<sequence length="228" mass="25707">MSSTAKMISDCMAYVNLLYVECDHLCEKLKEQFSELLVEPQMRAKYQAIGNWKSARELSPNGGHMLHSIAWSQEVAFVGEHSLAEFDKKRESADRKHVFFQISLAGKRINASGNTEPLIYIGFWNGAVAFSSDKEFCMGFPLDQEDPPHLEHNTLMVWDSNPEDPSWSFTVRLAQINDEQAVKEVIMQPLRSLLLSSNPASVALNGIPGIVQFQPMDSKNTDFKILPE</sequence>
<comment type="caution">
    <text evidence="1">The sequence shown here is derived from an EMBL/GenBank/DDBJ whole genome shotgun (WGS) entry which is preliminary data.</text>
</comment>
<dbReference type="Proteomes" id="UP000616499">
    <property type="component" value="Unassembled WGS sequence"/>
</dbReference>
<proteinExistence type="predicted"/>
<name>A0ABQ2H0T6_9PSED</name>
<reference evidence="2" key="1">
    <citation type="journal article" date="2019" name="Int. J. Syst. Evol. Microbiol.">
        <title>The Global Catalogue of Microorganisms (GCM) 10K type strain sequencing project: providing services to taxonomists for standard genome sequencing and annotation.</title>
        <authorList>
            <consortium name="The Broad Institute Genomics Platform"/>
            <consortium name="The Broad Institute Genome Sequencing Center for Infectious Disease"/>
            <person name="Wu L."/>
            <person name="Ma J."/>
        </authorList>
    </citation>
    <scope>NUCLEOTIDE SEQUENCE [LARGE SCALE GENOMIC DNA]</scope>
    <source>
        <strain evidence="2">JCM 13501</strain>
    </source>
</reference>
<protein>
    <submittedName>
        <fullName evidence="1">Uncharacterized protein</fullName>
    </submittedName>
</protein>
<keyword evidence="2" id="KW-1185">Reference proteome</keyword>
<evidence type="ECO:0000313" key="2">
    <source>
        <dbReference type="Proteomes" id="UP000616499"/>
    </source>
</evidence>
<dbReference type="EMBL" id="BMNW01000009">
    <property type="protein sequence ID" value="GGM23740.1"/>
    <property type="molecule type" value="Genomic_DNA"/>
</dbReference>
<organism evidence="1 2">
    <name type="scientific">Pseudomonas asuensis</name>
    <dbReference type="NCBI Taxonomy" id="1825787"/>
    <lineage>
        <taxon>Bacteria</taxon>
        <taxon>Pseudomonadati</taxon>
        <taxon>Pseudomonadota</taxon>
        <taxon>Gammaproteobacteria</taxon>
        <taxon>Pseudomonadales</taxon>
        <taxon>Pseudomonadaceae</taxon>
        <taxon>Pseudomonas</taxon>
    </lineage>
</organism>